<dbReference type="EMBL" id="HBKN01007938">
    <property type="protein sequence ID" value="CAE2266276.1"/>
    <property type="molecule type" value="Transcribed_RNA"/>
</dbReference>
<dbReference type="AlphaFoldDB" id="A0A7S4JKD5"/>
<reference evidence="1" key="1">
    <citation type="submission" date="2021-01" db="EMBL/GenBank/DDBJ databases">
        <authorList>
            <person name="Corre E."/>
            <person name="Pelletier E."/>
            <person name="Niang G."/>
            <person name="Scheremetjew M."/>
            <person name="Finn R."/>
            <person name="Kale V."/>
            <person name="Holt S."/>
            <person name="Cochrane G."/>
            <person name="Meng A."/>
            <person name="Brown T."/>
            <person name="Cohen L."/>
        </authorList>
    </citation>
    <scope>NUCLEOTIDE SEQUENCE</scope>
    <source>
        <strain evidence="1">CCMP 2712</strain>
    </source>
</reference>
<organism evidence="1">
    <name type="scientific">Guillardia theta</name>
    <name type="common">Cryptophyte</name>
    <name type="synonym">Cryptomonas phi</name>
    <dbReference type="NCBI Taxonomy" id="55529"/>
    <lineage>
        <taxon>Eukaryota</taxon>
        <taxon>Cryptophyceae</taxon>
        <taxon>Pyrenomonadales</taxon>
        <taxon>Geminigeraceae</taxon>
        <taxon>Guillardia</taxon>
    </lineage>
</organism>
<protein>
    <submittedName>
        <fullName evidence="1">Uncharacterized protein</fullName>
    </submittedName>
</protein>
<gene>
    <name evidence="1" type="ORF">GTHE00462_LOCUS6280</name>
</gene>
<name>A0A7S4JKD5_GUITH</name>
<accession>A0A7S4JKD5</accession>
<evidence type="ECO:0000313" key="1">
    <source>
        <dbReference type="EMBL" id="CAE2266276.1"/>
    </source>
</evidence>
<sequence>MISLNQDRHNFVVVQHDFSSLLLNSAEDIELGHDSSSEGEDFTLGYGILPAPETPPRGKLIEEGDLHQTHHIVGWFGPSKQKQLEALRHCIDMLSRRERPVITSATGRPMQL</sequence>
<proteinExistence type="predicted"/>